<sequence length="145" mass="16542">MSGVVVIDGSEQTMRGHAQTVSEVGLDNFTCRHCHATFPHWPDWKTHTTTCHARPWPCPQCPLTFTSQTMLRTHKRVYHDNIPYKCTLCGQEFRTNGGLTAHRNAKHGQHAGLVCNICGKTFAHRQHKKYHMARAHKGESEDSFY</sequence>
<dbReference type="SMART" id="SM00355">
    <property type="entry name" value="ZnF_C2H2"/>
    <property type="match status" value="4"/>
</dbReference>
<feature type="domain" description="C2H2-type" evidence="6">
    <location>
        <begin position="56"/>
        <end position="83"/>
    </location>
</feature>
<keyword evidence="1" id="KW-0479">Metal-binding</keyword>
<keyword evidence="4" id="KW-0862">Zinc</keyword>
<dbReference type="AlphaFoldDB" id="A0ABD0K2T3"/>
<dbReference type="Gene3D" id="3.30.160.60">
    <property type="entry name" value="Classic Zinc Finger"/>
    <property type="match status" value="3"/>
</dbReference>
<keyword evidence="3 5" id="KW-0863">Zinc-finger</keyword>
<dbReference type="EMBL" id="JACVVK020000265">
    <property type="protein sequence ID" value="KAK7481290.1"/>
    <property type="molecule type" value="Genomic_DNA"/>
</dbReference>
<dbReference type="InterPro" id="IPR036236">
    <property type="entry name" value="Znf_C2H2_sf"/>
</dbReference>
<evidence type="ECO:0000256" key="5">
    <source>
        <dbReference type="PROSITE-ProRule" id="PRU00042"/>
    </source>
</evidence>
<accession>A0ABD0K2T3</accession>
<dbReference type="PROSITE" id="PS00028">
    <property type="entry name" value="ZINC_FINGER_C2H2_1"/>
    <property type="match status" value="3"/>
</dbReference>
<dbReference type="Pfam" id="PF00096">
    <property type="entry name" value="zf-C2H2"/>
    <property type="match status" value="3"/>
</dbReference>
<dbReference type="PROSITE" id="PS50157">
    <property type="entry name" value="ZINC_FINGER_C2H2_2"/>
    <property type="match status" value="3"/>
</dbReference>
<dbReference type="PANTHER" id="PTHR24379:SF121">
    <property type="entry name" value="C2H2-TYPE DOMAIN-CONTAINING PROTEIN"/>
    <property type="match status" value="1"/>
</dbReference>
<comment type="caution">
    <text evidence="7">The sequence shown here is derived from an EMBL/GenBank/DDBJ whole genome shotgun (WGS) entry which is preliminary data.</text>
</comment>
<evidence type="ECO:0000256" key="1">
    <source>
        <dbReference type="ARBA" id="ARBA00022723"/>
    </source>
</evidence>
<keyword evidence="8" id="KW-1185">Reference proteome</keyword>
<evidence type="ECO:0000313" key="8">
    <source>
        <dbReference type="Proteomes" id="UP001519460"/>
    </source>
</evidence>
<name>A0ABD0K2T3_9CAEN</name>
<evidence type="ECO:0000313" key="7">
    <source>
        <dbReference type="EMBL" id="KAK7481290.1"/>
    </source>
</evidence>
<dbReference type="PANTHER" id="PTHR24379">
    <property type="entry name" value="KRAB AND ZINC FINGER DOMAIN-CONTAINING"/>
    <property type="match status" value="1"/>
</dbReference>
<keyword evidence="2" id="KW-0677">Repeat</keyword>
<proteinExistence type="predicted"/>
<organism evidence="7 8">
    <name type="scientific">Batillaria attramentaria</name>
    <dbReference type="NCBI Taxonomy" id="370345"/>
    <lineage>
        <taxon>Eukaryota</taxon>
        <taxon>Metazoa</taxon>
        <taxon>Spiralia</taxon>
        <taxon>Lophotrochozoa</taxon>
        <taxon>Mollusca</taxon>
        <taxon>Gastropoda</taxon>
        <taxon>Caenogastropoda</taxon>
        <taxon>Sorbeoconcha</taxon>
        <taxon>Cerithioidea</taxon>
        <taxon>Batillariidae</taxon>
        <taxon>Batillaria</taxon>
    </lineage>
</organism>
<feature type="domain" description="C2H2-type" evidence="6">
    <location>
        <begin position="113"/>
        <end position="141"/>
    </location>
</feature>
<dbReference type="SUPFAM" id="SSF57667">
    <property type="entry name" value="beta-beta-alpha zinc fingers"/>
    <property type="match status" value="2"/>
</dbReference>
<dbReference type="Proteomes" id="UP001519460">
    <property type="component" value="Unassembled WGS sequence"/>
</dbReference>
<reference evidence="7 8" key="1">
    <citation type="journal article" date="2023" name="Sci. Data">
        <title>Genome assembly of the Korean intertidal mud-creeper Batillaria attramentaria.</title>
        <authorList>
            <person name="Patra A.K."/>
            <person name="Ho P.T."/>
            <person name="Jun S."/>
            <person name="Lee S.J."/>
            <person name="Kim Y."/>
            <person name="Won Y.J."/>
        </authorList>
    </citation>
    <scope>NUCLEOTIDE SEQUENCE [LARGE SCALE GENOMIC DNA]</scope>
    <source>
        <strain evidence="7">Wonlab-2016</strain>
    </source>
</reference>
<evidence type="ECO:0000256" key="3">
    <source>
        <dbReference type="ARBA" id="ARBA00022771"/>
    </source>
</evidence>
<evidence type="ECO:0000259" key="6">
    <source>
        <dbReference type="PROSITE" id="PS50157"/>
    </source>
</evidence>
<feature type="domain" description="C2H2-type" evidence="6">
    <location>
        <begin position="84"/>
        <end position="107"/>
    </location>
</feature>
<dbReference type="GO" id="GO:0008270">
    <property type="term" value="F:zinc ion binding"/>
    <property type="evidence" value="ECO:0007669"/>
    <property type="project" value="UniProtKB-KW"/>
</dbReference>
<protein>
    <recommendedName>
        <fullName evidence="6">C2H2-type domain-containing protein</fullName>
    </recommendedName>
</protein>
<gene>
    <name evidence="7" type="ORF">BaRGS_00027550</name>
</gene>
<dbReference type="InterPro" id="IPR013087">
    <property type="entry name" value="Znf_C2H2_type"/>
</dbReference>
<evidence type="ECO:0000256" key="4">
    <source>
        <dbReference type="ARBA" id="ARBA00022833"/>
    </source>
</evidence>
<evidence type="ECO:0000256" key="2">
    <source>
        <dbReference type="ARBA" id="ARBA00022737"/>
    </source>
</evidence>